<keyword evidence="2" id="KW-1185">Reference proteome</keyword>
<organism evidence="2 3">
    <name type="scientific">Angiostrongylus cantonensis</name>
    <name type="common">Rat lungworm</name>
    <dbReference type="NCBI Taxonomy" id="6313"/>
    <lineage>
        <taxon>Eukaryota</taxon>
        <taxon>Metazoa</taxon>
        <taxon>Ecdysozoa</taxon>
        <taxon>Nematoda</taxon>
        <taxon>Chromadorea</taxon>
        <taxon>Rhabditida</taxon>
        <taxon>Rhabditina</taxon>
        <taxon>Rhabditomorpha</taxon>
        <taxon>Strongyloidea</taxon>
        <taxon>Metastrongylidae</taxon>
        <taxon>Angiostrongylus</taxon>
    </lineage>
</organism>
<dbReference type="Proteomes" id="UP000035642">
    <property type="component" value="Unassembled WGS sequence"/>
</dbReference>
<dbReference type="AlphaFoldDB" id="A0A0K0CW09"/>
<evidence type="ECO:0000313" key="3">
    <source>
        <dbReference type="WBParaSite" id="ACAC_0000157201-mRNA-1"/>
    </source>
</evidence>
<evidence type="ECO:0000256" key="1">
    <source>
        <dbReference type="SAM" id="MobiDB-lite"/>
    </source>
</evidence>
<name>A0A0K0CW09_ANGCA</name>
<protein>
    <submittedName>
        <fullName evidence="3">Uncharacterized protein</fullName>
    </submittedName>
</protein>
<feature type="region of interest" description="Disordered" evidence="1">
    <location>
        <begin position="38"/>
        <end position="74"/>
    </location>
</feature>
<sequence length="74" mass="7918">MKNERLRRMSGATQSSTFGRVRNRHALCGRLTVLFGGPDNEKADRNELGSGQTAGGRRKHVVGGVVSHGALLTS</sequence>
<reference evidence="2" key="1">
    <citation type="submission" date="2012-09" db="EMBL/GenBank/DDBJ databases">
        <authorList>
            <person name="Martin A.A."/>
        </authorList>
    </citation>
    <scope>NUCLEOTIDE SEQUENCE</scope>
</reference>
<dbReference type="WBParaSite" id="ACAC_0000157201-mRNA-1">
    <property type="protein sequence ID" value="ACAC_0000157201-mRNA-1"/>
    <property type="gene ID" value="ACAC_0000157201"/>
</dbReference>
<proteinExistence type="predicted"/>
<reference evidence="3" key="2">
    <citation type="submission" date="2017-02" db="UniProtKB">
        <authorList>
            <consortium name="WormBaseParasite"/>
        </authorList>
    </citation>
    <scope>IDENTIFICATION</scope>
</reference>
<evidence type="ECO:0000313" key="2">
    <source>
        <dbReference type="Proteomes" id="UP000035642"/>
    </source>
</evidence>
<accession>A0A0K0CW09</accession>
<feature type="compositionally biased region" description="Low complexity" evidence="1">
    <location>
        <begin position="62"/>
        <end position="74"/>
    </location>
</feature>